<dbReference type="Gene3D" id="3.40.970.10">
    <property type="entry name" value="Ribonuclease H1, N-terminal domain"/>
    <property type="match status" value="1"/>
</dbReference>
<keyword evidence="8" id="KW-0540">Nuclease</keyword>
<dbReference type="PATRIC" id="fig|1423755.3.peg.444"/>
<dbReference type="InterPro" id="IPR022892">
    <property type="entry name" value="RNaseHI"/>
</dbReference>
<proteinExistence type="inferred from homology"/>
<dbReference type="InterPro" id="IPR002156">
    <property type="entry name" value="RNaseH_domain"/>
</dbReference>
<keyword evidence="9" id="KW-0479">Metal-binding</keyword>
<dbReference type="SUPFAM" id="SSF55658">
    <property type="entry name" value="L9 N-domain-like"/>
    <property type="match status" value="1"/>
</dbReference>
<evidence type="ECO:0000313" key="14">
    <source>
        <dbReference type="EMBL" id="KRM19237.1"/>
    </source>
</evidence>
<dbReference type="EMBL" id="AZGD01000081">
    <property type="protein sequence ID" value="KRM19237.1"/>
    <property type="molecule type" value="Genomic_DNA"/>
</dbReference>
<dbReference type="InterPro" id="IPR037056">
    <property type="entry name" value="RNase_H1_N_sf"/>
</dbReference>
<dbReference type="PIRSF" id="PIRSF036852">
    <property type="entry name" value="Ribonuclease_H1_euk"/>
    <property type="match status" value="1"/>
</dbReference>
<evidence type="ECO:0000256" key="12">
    <source>
        <dbReference type="ARBA" id="ARBA00022842"/>
    </source>
</evidence>
<evidence type="ECO:0000256" key="2">
    <source>
        <dbReference type="ARBA" id="ARBA00001946"/>
    </source>
</evidence>
<evidence type="ECO:0000256" key="3">
    <source>
        <dbReference type="ARBA" id="ARBA00004065"/>
    </source>
</evidence>
<evidence type="ECO:0000256" key="1">
    <source>
        <dbReference type="ARBA" id="ARBA00000077"/>
    </source>
</evidence>
<dbReference type="GO" id="GO:0004523">
    <property type="term" value="F:RNA-DNA hybrid ribonuclease activity"/>
    <property type="evidence" value="ECO:0007669"/>
    <property type="project" value="UniProtKB-EC"/>
</dbReference>
<dbReference type="CDD" id="cd09278">
    <property type="entry name" value="RNase_HI_prokaryote_like"/>
    <property type="match status" value="1"/>
</dbReference>
<comment type="catalytic activity">
    <reaction evidence="1">
        <text>Endonucleolytic cleavage to 5'-phosphomonoester.</text>
        <dbReference type="EC" id="3.1.26.4"/>
    </reaction>
</comment>
<dbReference type="EC" id="3.1.26.4" evidence="6"/>
<dbReference type="InterPro" id="IPR050092">
    <property type="entry name" value="RNase_H"/>
</dbReference>
<dbReference type="InterPro" id="IPR011320">
    <property type="entry name" value="RNase_H1_N"/>
</dbReference>
<dbReference type="eggNOG" id="COG3341">
    <property type="taxonomic scope" value="Bacteria"/>
</dbReference>
<dbReference type="Gene3D" id="3.30.420.10">
    <property type="entry name" value="Ribonuclease H-like superfamily/Ribonuclease H"/>
    <property type="match status" value="1"/>
</dbReference>
<dbReference type="InterPro" id="IPR017067">
    <property type="entry name" value="RNase_H1_euk"/>
</dbReference>
<dbReference type="SUPFAM" id="SSF53098">
    <property type="entry name" value="Ribonuclease H-like"/>
    <property type="match status" value="1"/>
</dbReference>
<gene>
    <name evidence="14" type="ORF">FC40_GL000401</name>
</gene>
<comment type="function">
    <text evidence="3">Endonuclease that specifically degrades the RNA of RNA-DNA hybrids.</text>
</comment>
<evidence type="ECO:0000256" key="6">
    <source>
        <dbReference type="ARBA" id="ARBA00012180"/>
    </source>
</evidence>
<dbReference type="GO" id="GO:0043137">
    <property type="term" value="P:DNA replication, removal of RNA primer"/>
    <property type="evidence" value="ECO:0007669"/>
    <property type="project" value="TreeGrafter"/>
</dbReference>
<dbReference type="STRING" id="1423755.FC40_GL000401"/>
<dbReference type="PANTHER" id="PTHR10642:SF26">
    <property type="entry name" value="RIBONUCLEASE H1"/>
    <property type="match status" value="1"/>
</dbReference>
<reference evidence="14 15" key="1">
    <citation type="journal article" date="2015" name="Genome Announc.">
        <title>Expanding the biotechnology potential of lactobacilli through comparative genomics of 213 strains and associated genera.</title>
        <authorList>
            <person name="Sun Z."/>
            <person name="Harris H.M."/>
            <person name="McCann A."/>
            <person name="Guo C."/>
            <person name="Argimon S."/>
            <person name="Zhang W."/>
            <person name="Yang X."/>
            <person name="Jeffery I.B."/>
            <person name="Cooney J.C."/>
            <person name="Kagawa T.F."/>
            <person name="Liu W."/>
            <person name="Song Y."/>
            <person name="Salvetti E."/>
            <person name="Wrobel A."/>
            <person name="Rasinkangas P."/>
            <person name="Parkhill J."/>
            <person name="Rea M.C."/>
            <person name="O'Sullivan O."/>
            <person name="Ritari J."/>
            <person name="Douillard F.P."/>
            <person name="Paul Ross R."/>
            <person name="Yang R."/>
            <person name="Briner A.E."/>
            <person name="Felis G.E."/>
            <person name="de Vos W.M."/>
            <person name="Barrangou R."/>
            <person name="Klaenhammer T.R."/>
            <person name="Caufield P.W."/>
            <person name="Cui Y."/>
            <person name="Zhang H."/>
            <person name="O'Toole P.W."/>
        </authorList>
    </citation>
    <scope>NUCLEOTIDE SEQUENCE [LARGE SCALE GENOMIC DNA]</scope>
    <source>
        <strain evidence="14 15">DSM 18933</strain>
    </source>
</reference>
<evidence type="ECO:0000256" key="9">
    <source>
        <dbReference type="ARBA" id="ARBA00022723"/>
    </source>
</evidence>
<evidence type="ECO:0000256" key="5">
    <source>
        <dbReference type="ARBA" id="ARBA00011245"/>
    </source>
</evidence>
<sequence length="228" mass="26235">MMAQKYYAVKKGRQTGIFLTWPECQKQVSGFKGAQYKSFTSQQEAKRYLQVTVENNVQPEIKIQNTALVEYATILYTDGGSRNHGNKAGQHVKKDDKAAWAYLIKYGKYSTSDTGFEYGSTNNRMEIMALKKAMERIITAKLQNEKTLAILDSKYVLDALNKGWLYNWSKNNWKTSSGQDVKNKELWQEILALLPQFKNITFKWTKGHADDQGNVFVDKLLNETMDKM</sequence>
<evidence type="ECO:0000256" key="11">
    <source>
        <dbReference type="ARBA" id="ARBA00022801"/>
    </source>
</evidence>
<evidence type="ECO:0000259" key="13">
    <source>
        <dbReference type="PROSITE" id="PS50879"/>
    </source>
</evidence>
<dbReference type="FunFam" id="3.40.970.10:FF:000002">
    <property type="entry name" value="Ribonuclease H"/>
    <property type="match status" value="1"/>
</dbReference>
<dbReference type="Pfam" id="PF01693">
    <property type="entry name" value="Cauli_VI"/>
    <property type="match status" value="1"/>
</dbReference>
<comment type="similarity">
    <text evidence="4">Belongs to the RNase H family.</text>
</comment>
<dbReference type="GO" id="GO:0003676">
    <property type="term" value="F:nucleic acid binding"/>
    <property type="evidence" value="ECO:0007669"/>
    <property type="project" value="InterPro"/>
</dbReference>
<dbReference type="InterPro" id="IPR012337">
    <property type="entry name" value="RNaseH-like_sf"/>
</dbReference>
<name>A0A0R1WP88_9LACO</name>
<dbReference type="Proteomes" id="UP000051054">
    <property type="component" value="Unassembled WGS sequence"/>
</dbReference>
<accession>A0A0R1WP88</accession>
<comment type="subunit">
    <text evidence="5">Monomer.</text>
</comment>
<dbReference type="PROSITE" id="PS50879">
    <property type="entry name" value="RNASE_H_1"/>
    <property type="match status" value="1"/>
</dbReference>
<dbReference type="GO" id="GO:0000287">
    <property type="term" value="F:magnesium ion binding"/>
    <property type="evidence" value="ECO:0007669"/>
    <property type="project" value="InterPro"/>
</dbReference>
<comment type="cofactor">
    <cofactor evidence="2">
        <name>Mg(2+)</name>
        <dbReference type="ChEBI" id="CHEBI:18420"/>
    </cofactor>
</comment>
<organism evidence="14 15">
    <name type="scientific">Ligilactobacillus hayakitensis DSM 18933 = JCM 14209</name>
    <dbReference type="NCBI Taxonomy" id="1423755"/>
    <lineage>
        <taxon>Bacteria</taxon>
        <taxon>Bacillati</taxon>
        <taxon>Bacillota</taxon>
        <taxon>Bacilli</taxon>
        <taxon>Lactobacillales</taxon>
        <taxon>Lactobacillaceae</taxon>
        <taxon>Ligilactobacillus</taxon>
    </lineage>
</organism>
<dbReference type="PANTHER" id="PTHR10642">
    <property type="entry name" value="RIBONUCLEASE H1"/>
    <property type="match status" value="1"/>
</dbReference>
<evidence type="ECO:0000256" key="4">
    <source>
        <dbReference type="ARBA" id="ARBA00005300"/>
    </source>
</evidence>
<dbReference type="InterPro" id="IPR036397">
    <property type="entry name" value="RNaseH_sf"/>
</dbReference>
<feature type="domain" description="RNase H type-1" evidence="13">
    <location>
        <begin position="69"/>
        <end position="226"/>
    </location>
</feature>
<keyword evidence="12" id="KW-0460">Magnesium</keyword>
<comment type="caution">
    <text evidence="14">The sequence shown here is derived from an EMBL/GenBank/DDBJ whole genome shotgun (WGS) entry which is preliminary data.</text>
</comment>
<keyword evidence="15" id="KW-1185">Reference proteome</keyword>
<keyword evidence="10" id="KW-0255">Endonuclease</keyword>
<dbReference type="InterPro" id="IPR009027">
    <property type="entry name" value="Ribosomal_bL9/RNase_H1_N"/>
</dbReference>
<dbReference type="Pfam" id="PF00075">
    <property type="entry name" value="RNase_H"/>
    <property type="match status" value="1"/>
</dbReference>
<dbReference type="AlphaFoldDB" id="A0A0R1WP88"/>
<keyword evidence="11" id="KW-0378">Hydrolase</keyword>
<evidence type="ECO:0000313" key="15">
    <source>
        <dbReference type="Proteomes" id="UP000051054"/>
    </source>
</evidence>
<protein>
    <recommendedName>
        <fullName evidence="7">Ribonuclease H</fullName>
        <ecNumber evidence="6">3.1.26.4</ecNumber>
    </recommendedName>
</protein>
<dbReference type="eggNOG" id="COG0328">
    <property type="taxonomic scope" value="Bacteria"/>
</dbReference>
<evidence type="ECO:0000256" key="10">
    <source>
        <dbReference type="ARBA" id="ARBA00022759"/>
    </source>
</evidence>
<evidence type="ECO:0000256" key="8">
    <source>
        <dbReference type="ARBA" id="ARBA00022722"/>
    </source>
</evidence>
<evidence type="ECO:0000256" key="7">
    <source>
        <dbReference type="ARBA" id="ARBA00017721"/>
    </source>
</evidence>